<reference evidence="1 2" key="1">
    <citation type="journal article" date="2015" name="Genome Announc.">
        <title>Complete Genome Sequence of Methylobacterium aquaticum Strain 22A, Isolated from Racomitrium japonicum Moss.</title>
        <authorList>
            <person name="Tani A."/>
            <person name="Ogura Y."/>
            <person name="Hayashi T."/>
            <person name="Kimbara K."/>
        </authorList>
    </citation>
    <scope>NUCLEOTIDE SEQUENCE [LARGE SCALE GENOMIC DNA]</scope>
    <source>
        <strain evidence="1 2">MA-22A</strain>
        <plasmid evidence="2">Plasmid pMaq22A_1p DNA</plasmid>
    </source>
</reference>
<dbReference type="OrthoDB" id="8004960at2"/>
<proteinExistence type="predicted"/>
<evidence type="ECO:0000313" key="2">
    <source>
        <dbReference type="Proteomes" id="UP000061432"/>
    </source>
</evidence>
<keyword evidence="1" id="KW-0614">Plasmid</keyword>
<accession>A0A0C6FVC4</accession>
<dbReference type="Proteomes" id="UP000061432">
    <property type="component" value="Plasmid pMaq22A_1p"/>
</dbReference>
<name>A0A0C6FVC4_9HYPH</name>
<evidence type="ECO:0000313" key="1">
    <source>
        <dbReference type="EMBL" id="BAQ49529.1"/>
    </source>
</evidence>
<reference evidence="2" key="2">
    <citation type="submission" date="2015-01" db="EMBL/GenBank/DDBJ databases">
        <title>Complete genome sequence of Methylobacterium aquaticum strain 22A.</title>
        <authorList>
            <person name="Tani A."/>
            <person name="Ogura Y."/>
            <person name="Hayashi T."/>
        </authorList>
    </citation>
    <scope>NUCLEOTIDE SEQUENCE [LARGE SCALE GENOMIC DNA]</scope>
    <source>
        <strain evidence="2">MA-22A</strain>
        <plasmid evidence="2">Plasmid pMaq22A_1p DNA</plasmid>
    </source>
</reference>
<geneLocation type="plasmid" evidence="2">
    <name>pMaq22A_1p DNA</name>
</geneLocation>
<dbReference type="KEGG" id="maqu:Maq22A_1p36655"/>
<dbReference type="EMBL" id="AP014705">
    <property type="protein sequence ID" value="BAQ49529.1"/>
    <property type="molecule type" value="Genomic_DNA"/>
</dbReference>
<sequence length="81" mass="8142">MTAGEACKQKLLTEDALNAAVAAYLSNPSAPAVLKIGDGSIDVAAAVLAHAYAVEVLAREGVTGPQQRNAVKMAVLLAPVG</sequence>
<dbReference type="AlphaFoldDB" id="A0A0C6FVC4"/>
<dbReference type="PATRIC" id="fig|270351.10.peg.6609"/>
<dbReference type="RefSeq" id="WP_060850568.1">
    <property type="nucleotide sequence ID" value="NZ_AP014705.1"/>
</dbReference>
<gene>
    <name evidence="1" type="ORF">Maq22A_1p36655</name>
</gene>
<organism evidence="1 2">
    <name type="scientific">Methylobacterium aquaticum</name>
    <dbReference type="NCBI Taxonomy" id="270351"/>
    <lineage>
        <taxon>Bacteria</taxon>
        <taxon>Pseudomonadati</taxon>
        <taxon>Pseudomonadota</taxon>
        <taxon>Alphaproteobacteria</taxon>
        <taxon>Hyphomicrobiales</taxon>
        <taxon>Methylobacteriaceae</taxon>
        <taxon>Methylobacterium</taxon>
    </lineage>
</organism>
<protein>
    <submittedName>
        <fullName evidence="1">Uncharacterized protein</fullName>
    </submittedName>
</protein>